<reference evidence="2 3" key="1">
    <citation type="submission" date="2024-10" db="EMBL/GenBank/DDBJ databases">
        <title>Updated reference genomes for cyclostephanoid diatoms.</title>
        <authorList>
            <person name="Roberts W.R."/>
            <person name="Alverson A.J."/>
        </authorList>
    </citation>
    <scope>NUCLEOTIDE SEQUENCE [LARGE SCALE GENOMIC DNA]</scope>
    <source>
        <strain evidence="2 3">AJA276-08</strain>
    </source>
</reference>
<comment type="caution">
    <text evidence="2">The sequence shown here is derived from an EMBL/GenBank/DDBJ whole genome shotgun (WGS) entry which is preliminary data.</text>
</comment>
<evidence type="ECO:0000313" key="2">
    <source>
        <dbReference type="EMBL" id="KAL3805740.1"/>
    </source>
</evidence>
<accession>A0ABD3RDB6</accession>
<evidence type="ECO:0000313" key="3">
    <source>
        <dbReference type="Proteomes" id="UP001530315"/>
    </source>
</evidence>
<organism evidence="2 3">
    <name type="scientific">Stephanodiscus triporus</name>
    <dbReference type="NCBI Taxonomy" id="2934178"/>
    <lineage>
        <taxon>Eukaryota</taxon>
        <taxon>Sar</taxon>
        <taxon>Stramenopiles</taxon>
        <taxon>Ochrophyta</taxon>
        <taxon>Bacillariophyta</taxon>
        <taxon>Coscinodiscophyceae</taxon>
        <taxon>Thalassiosirophycidae</taxon>
        <taxon>Stephanodiscales</taxon>
        <taxon>Stephanodiscaceae</taxon>
        <taxon>Stephanodiscus</taxon>
    </lineage>
</organism>
<dbReference type="Proteomes" id="UP001530315">
    <property type="component" value="Unassembled WGS sequence"/>
</dbReference>
<protein>
    <submittedName>
        <fullName evidence="2">Uncharacterized protein</fullName>
    </submittedName>
</protein>
<dbReference type="AlphaFoldDB" id="A0ABD3RDB6"/>
<name>A0ABD3RDB6_9STRA</name>
<proteinExistence type="predicted"/>
<feature type="region of interest" description="Disordered" evidence="1">
    <location>
        <begin position="45"/>
        <end position="69"/>
    </location>
</feature>
<evidence type="ECO:0000256" key="1">
    <source>
        <dbReference type="SAM" id="MobiDB-lite"/>
    </source>
</evidence>
<dbReference type="EMBL" id="JALLAZ020000019">
    <property type="protein sequence ID" value="KAL3805740.1"/>
    <property type="molecule type" value="Genomic_DNA"/>
</dbReference>
<sequence length="293" mass="32244">MISSILLQPFAAIATASAGATALILSVASISNICETRAIVQQHRQGRRLDSWPQSSPPAPPKKSWKSTDEAVAGLSGMNRKELVELFLRCDPPSDARELAFEDDGDEREEGGGGCWVYDGYLLDNGPILTRVTNFITNRLFGRGEKWLGKSYLKPTTSSFDRGGVGRNRFSLSRRAAATVASNDKVNESLDRTFDYYIGTSVLPSASTSKSLFHCYAPHCAEWSPMSLIWRGMVDELRAVNLEGSDGGNARNREKVIFLGMGYFSWSGGVFNMAPFCLVPRPRLCASERLKEE</sequence>
<keyword evidence="3" id="KW-1185">Reference proteome</keyword>
<gene>
    <name evidence="2" type="ORF">ACHAW5_003820</name>
</gene>